<evidence type="ECO:0000313" key="2">
    <source>
        <dbReference type="Proteomes" id="UP000078543"/>
    </source>
</evidence>
<protein>
    <submittedName>
        <fullName evidence="1">Uncharacterized protein</fullName>
    </submittedName>
</protein>
<name>A0A178MG18_9PROT</name>
<organism evidence="1 2">
    <name type="scientific">Magnetospirillum moscoviense</name>
    <dbReference type="NCBI Taxonomy" id="1437059"/>
    <lineage>
        <taxon>Bacteria</taxon>
        <taxon>Pseudomonadati</taxon>
        <taxon>Pseudomonadota</taxon>
        <taxon>Alphaproteobacteria</taxon>
        <taxon>Rhodospirillales</taxon>
        <taxon>Rhodospirillaceae</taxon>
        <taxon>Magnetospirillum</taxon>
    </lineage>
</organism>
<dbReference type="EMBL" id="LWQU01000166">
    <property type="protein sequence ID" value="OAN47513.1"/>
    <property type="molecule type" value="Genomic_DNA"/>
</dbReference>
<evidence type="ECO:0000313" key="1">
    <source>
        <dbReference type="EMBL" id="OAN47513.1"/>
    </source>
</evidence>
<reference evidence="1 2" key="1">
    <citation type="submission" date="2016-04" db="EMBL/GenBank/DDBJ databases">
        <title>Draft genome sequence of freshwater magnetotactic bacteria Magnetospirillum marisnigri SP-1 and Magnetospirillum moscoviense BB-1.</title>
        <authorList>
            <person name="Koziaeva V."/>
            <person name="Dziuba M.V."/>
            <person name="Ivanov T.M."/>
            <person name="Kuznetsov B."/>
            <person name="Grouzdev D.S."/>
        </authorList>
    </citation>
    <scope>NUCLEOTIDE SEQUENCE [LARGE SCALE GENOMIC DNA]</scope>
    <source>
        <strain evidence="1 2">BB-1</strain>
    </source>
</reference>
<sequence>MVSGYGERVRHALVRLPSHIWVENSNRTSQVQPSFGPFNLAPCDDRAYRHADYRNGCAIMDECGMGLTPLGYYPCAVAGGIDRVQEGGRSHITLPLPEDDMLSSVAGACALCGRFRDGHYVPRNLRPQLLEAQVSPTWQALYLRWRSH</sequence>
<keyword evidence="2" id="KW-1185">Reference proteome</keyword>
<dbReference type="AlphaFoldDB" id="A0A178MG18"/>
<proteinExistence type="predicted"/>
<accession>A0A178MG18</accession>
<comment type="caution">
    <text evidence="1">The sequence shown here is derived from an EMBL/GenBank/DDBJ whole genome shotgun (WGS) entry which is preliminary data.</text>
</comment>
<gene>
    <name evidence="1" type="ORF">A6A05_15640</name>
</gene>
<dbReference type="Proteomes" id="UP000078543">
    <property type="component" value="Unassembled WGS sequence"/>
</dbReference>